<dbReference type="InterPro" id="IPR005119">
    <property type="entry name" value="LysR_subst-bd"/>
</dbReference>
<dbReference type="PRINTS" id="PR00039">
    <property type="entry name" value="HTHLYSR"/>
</dbReference>
<name>A0A7Z0WMK4_9PSEU</name>
<dbReference type="OrthoDB" id="3461417at2"/>
<evidence type="ECO:0000259" key="5">
    <source>
        <dbReference type="PROSITE" id="PS50931"/>
    </source>
</evidence>
<dbReference type="Pfam" id="PF03466">
    <property type="entry name" value="LysR_substrate"/>
    <property type="match status" value="1"/>
</dbReference>
<dbReference type="SUPFAM" id="SSF46785">
    <property type="entry name" value="Winged helix' DNA-binding domain"/>
    <property type="match status" value="1"/>
</dbReference>
<keyword evidence="2" id="KW-0805">Transcription regulation</keyword>
<dbReference type="Proteomes" id="UP000185696">
    <property type="component" value="Unassembled WGS sequence"/>
</dbReference>
<keyword evidence="3" id="KW-0238">DNA-binding</keyword>
<dbReference type="Gene3D" id="1.10.10.10">
    <property type="entry name" value="Winged helix-like DNA-binding domain superfamily/Winged helix DNA-binding domain"/>
    <property type="match status" value="1"/>
</dbReference>
<comment type="caution">
    <text evidence="6">The sequence shown here is derived from an EMBL/GenBank/DDBJ whole genome shotgun (WGS) entry which is preliminary data.</text>
</comment>
<dbReference type="InterPro" id="IPR036390">
    <property type="entry name" value="WH_DNA-bd_sf"/>
</dbReference>
<comment type="similarity">
    <text evidence="1">Belongs to the LysR transcriptional regulatory family.</text>
</comment>
<dbReference type="GO" id="GO:0032993">
    <property type="term" value="C:protein-DNA complex"/>
    <property type="evidence" value="ECO:0007669"/>
    <property type="project" value="TreeGrafter"/>
</dbReference>
<dbReference type="PROSITE" id="PS50931">
    <property type="entry name" value="HTH_LYSR"/>
    <property type="match status" value="1"/>
</dbReference>
<dbReference type="Gene3D" id="3.40.190.10">
    <property type="entry name" value="Periplasmic binding protein-like II"/>
    <property type="match status" value="2"/>
</dbReference>
<accession>A0A7Z0WMK4</accession>
<protein>
    <submittedName>
        <fullName evidence="6">LysR family transcriptional regulator</fullName>
    </submittedName>
</protein>
<dbReference type="InterPro" id="IPR000847">
    <property type="entry name" value="LysR_HTH_N"/>
</dbReference>
<gene>
    <name evidence="6" type="ORF">BLA60_18415</name>
</gene>
<dbReference type="PANTHER" id="PTHR30346">
    <property type="entry name" value="TRANSCRIPTIONAL DUAL REGULATOR HCAR-RELATED"/>
    <property type="match status" value="1"/>
</dbReference>
<proteinExistence type="inferred from homology"/>
<feature type="domain" description="HTH lysR-type" evidence="5">
    <location>
        <begin position="3"/>
        <end position="60"/>
    </location>
</feature>
<dbReference type="Pfam" id="PF00126">
    <property type="entry name" value="HTH_1"/>
    <property type="match status" value="1"/>
</dbReference>
<sequence>MSMELRQLRYFVAVAEWLGFGRAARELHLAQQSLSQQIAALERGLGVRLFDRDTRGTRLTDAGRLFLPRARAVLDAADGAALVARRAGRGEIGRLDLAFLASTANYMLPPVVRALRDRFPDLELTTHSGQIDELVTGLRDGRFHAAFTRPPLVDDLATRVLATEPVCAVLPETHPLATRTTLRLAELSGEDWVLTPRTSWPPWHDKYDRDFAGAGFTPRVVQRAAGVSNLLGLVAAGVGVTRLARSASSIRRTGVVFVPLADDRARTVVAWRAGDDGPVLRNLLDVADDLAATADLTRWG</sequence>
<evidence type="ECO:0000256" key="4">
    <source>
        <dbReference type="ARBA" id="ARBA00023163"/>
    </source>
</evidence>
<dbReference type="SUPFAM" id="SSF53850">
    <property type="entry name" value="Periplasmic binding protein-like II"/>
    <property type="match status" value="1"/>
</dbReference>
<dbReference type="InterPro" id="IPR036388">
    <property type="entry name" value="WH-like_DNA-bd_sf"/>
</dbReference>
<evidence type="ECO:0000313" key="7">
    <source>
        <dbReference type="Proteomes" id="UP000185696"/>
    </source>
</evidence>
<evidence type="ECO:0000256" key="2">
    <source>
        <dbReference type="ARBA" id="ARBA00023015"/>
    </source>
</evidence>
<evidence type="ECO:0000256" key="3">
    <source>
        <dbReference type="ARBA" id="ARBA00023125"/>
    </source>
</evidence>
<dbReference type="PANTHER" id="PTHR30346:SF0">
    <property type="entry name" value="HCA OPERON TRANSCRIPTIONAL ACTIVATOR HCAR"/>
    <property type="match status" value="1"/>
</dbReference>
<keyword evidence="4" id="KW-0804">Transcription</keyword>
<dbReference type="AlphaFoldDB" id="A0A7Z0WMK4"/>
<dbReference type="GO" id="GO:0003677">
    <property type="term" value="F:DNA binding"/>
    <property type="evidence" value="ECO:0007669"/>
    <property type="project" value="UniProtKB-KW"/>
</dbReference>
<organism evidence="6 7">
    <name type="scientific">Actinophytocola xinjiangensis</name>
    <dbReference type="NCBI Taxonomy" id="485602"/>
    <lineage>
        <taxon>Bacteria</taxon>
        <taxon>Bacillati</taxon>
        <taxon>Actinomycetota</taxon>
        <taxon>Actinomycetes</taxon>
        <taxon>Pseudonocardiales</taxon>
        <taxon>Pseudonocardiaceae</taxon>
    </lineage>
</organism>
<dbReference type="CDD" id="cd08414">
    <property type="entry name" value="PBP2_LTTR_aromatics_like"/>
    <property type="match status" value="1"/>
</dbReference>
<evidence type="ECO:0000256" key="1">
    <source>
        <dbReference type="ARBA" id="ARBA00009437"/>
    </source>
</evidence>
<dbReference type="GO" id="GO:0003700">
    <property type="term" value="F:DNA-binding transcription factor activity"/>
    <property type="evidence" value="ECO:0007669"/>
    <property type="project" value="InterPro"/>
</dbReference>
<evidence type="ECO:0000313" key="6">
    <source>
        <dbReference type="EMBL" id="OLF09755.1"/>
    </source>
</evidence>
<reference evidence="6 7" key="1">
    <citation type="submission" date="2016-12" db="EMBL/GenBank/DDBJ databases">
        <title>The draft genome sequence of Actinophytocola xinjiangensis.</title>
        <authorList>
            <person name="Wang W."/>
            <person name="Yuan L."/>
        </authorList>
    </citation>
    <scope>NUCLEOTIDE SEQUENCE [LARGE SCALE GENOMIC DNA]</scope>
    <source>
        <strain evidence="6 7">CGMCC 4.4663</strain>
    </source>
</reference>
<keyword evidence="7" id="KW-1185">Reference proteome</keyword>
<dbReference type="EMBL" id="MSIF01000008">
    <property type="protein sequence ID" value="OLF09755.1"/>
    <property type="molecule type" value="Genomic_DNA"/>
</dbReference>
<dbReference type="FunFam" id="1.10.10.10:FF:000001">
    <property type="entry name" value="LysR family transcriptional regulator"/>
    <property type="match status" value="1"/>
</dbReference>